<dbReference type="EMBL" id="MT293574">
    <property type="protein sequence ID" value="QKE44379.1"/>
    <property type="molecule type" value="Genomic_DNA"/>
</dbReference>
<keyword evidence="3" id="KW-1185">Reference proteome</keyword>
<evidence type="ECO:0000313" key="2">
    <source>
        <dbReference type="EMBL" id="QKE44379.1"/>
    </source>
</evidence>
<proteinExistence type="predicted"/>
<feature type="region of interest" description="Disordered" evidence="1">
    <location>
        <begin position="25"/>
        <end position="46"/>
    </location>
</feature>
<dbReference type="RefSeq" id="YP_010800626.1">
    <property type="nucleotide sequence ID" value="NC_076895.1"/>
</dbReference>
<protein>
    <submittedName>
        <fullName evidence="2">Uncharacterized protein</fullName>
    </submittedName>
</protein>
<organism evidence="2 3">
    <name type="scientific">Yaravirus sp. 'brasiliensis'</name>
    <dbReference type="NCBI Taxonomy" id="2739681"/>
    <lineage>
        <taxon>Viruses</taxon>
        <taxon>Varidnaviria</taxon>
        <taxon>Bamfordvirae</taxon>
        <taxon>Nucleocytoviricota</taxon>
        <taxon>Mriyaviricetes</taxon>
        <taxon>Yaraviridae</taxon>
        <taxon>Yaravirus</taxon>
        <taxon>Yaravirus brasiliense</taxon>
    </lineage>
</organism>
<evidence type="ECO:0000256" key="1">
    <source>
        <dbReference type="SAM" id="MobiDB-lite"/>
    </source>
</evidence>
<reference evidence="2" key="1">
    <citation type="submission" date="2020-04" db="EMBL/GenBank/DDBJ databases">
        <title>A mysterious 80 nm amoeba virus with a near complete 'ORFan genome' challenges the classification of DNA viruses.</title>
        <authorList>
            <person name="Boratto P.V.M."/>
            <person name="Oliveira G.P."/>
            <person name="Machado T.B."/>
            <person name="Andrade A.C.S.P."/>
            <person name="Baudoin J.P."/>
            <person name="Klose T."/>
            <person name="Azza S."/>
            <person name="Decloquement P."/>
            <person name="Chabriere E."/>
            <person name="Colson P."/>
            <person name="Levasseur A."/>
            <person name="La Scola B."/>
            <person name="Abrahao J.S."/>
        </authorList>
    </citation>
    <scope>NUCLEOTIDE SEQUENCE</scope>
    <source>
        <strain evidence="2">BHMG</strain>
    </source>
</reference>
<dbReference type="GeneID" id="80539262"/>
<accession>A0AAE7B7V3</accession>
<dbReference type="Proteomes" id="UP000830293">
    <property type="component" value="Segment"/>
</dbReference>
<evidence type="ECO:0000313" key="3">
    <source>
        <dbReference type="Proteomes" id="UP000830293"/>
    </source>
</evidence>
<sequence length="95" mass="10297">MGCLNYESNMDDRLKLAAAWNNRAPINRPTPQRVPSTGGLKMGVPSSGVPSPFVNSDVKPKLPDAGPVVAERQSNLWKWIVIGGVVIFLLQLASR</sequence>
<dbReference type="KEGG" id="vg:80539262"/>
<name>A0AAE7B7V3_9VIRU</name>